<dbReference type="PANTHER" id="PTHR37197">
    <property type="entry name" value="F19K23.17 PROTEIN"/>
    <property type="match status" value="1"/>
</dbReference>
<dbReference type="EMBL" id="CAWUPB010001184">
    <property type="protein sequence ID" value="CAK7351399.1"/>
    <property type="molecule type" value="Genomic_DNA"/>
</dbReference>
<name>A0AAV1SI63_9ROSI</name>
<keyword evidence="3" id="KW-1185">Reference proteome</keyword>
<reference evidence="2 3" key="1">
    <citation type="submission" date="2024-01" db="EMBL/GenBank/DDBJ databases">
        <authorList>
            <person name="Waweru B."/>
        </authorList>
    </citation>
    <scope>NUCLEOTIDE SEQUENCE [LARGE SCALE GENOMIC DNA]</scope>
</reference>
<sequence length="391" mass="43970">MCSGWRRVPLPYQDAANYNPIVSEWCLGRGLPCKEDPHEKHKHVDVKVMSSHLKSEHIKNRVVWELVALETVTRVLTIAELMTYFLWYKHVKNPAGVPFSARVKSQGNEFYDGSTMVTIYPSGVISKCPTLLVVNTLQDASFCKITHIKASITVVSPRIVCGPCSNVANDSTFSWKGCCQLRPHHLLQRVASNKWLCRSHDSNSLDDEYRSSRNIAISLFRRYRNVIDRGGGDNLKEFISAGVNAYAVGCTDEGLRKELAAIKESGIEIEALQNYGGNTSVKSKIFAEEIDECILWLSIIFITILCTPQPTIVRWSSTPPVSDDIRLQWKGFCAIIANAYYMRGMAWLPVKTLQLEQMAVSGRAEEPSVVASRMRLVFSTLEVVSPQWPRV</sequence>
<dbReference type="AlphaFoldDB" id="A0AAV1SI63"/>
<evidence type="ECO:0000259" key="1">
    <source>
        <dbReference type="Pfam" id="PF25286"/>
    </source>
</evidence>
<dbReference type="Proteomes" id="UP001314170">
    <property type="component" value="Unassembled WGS sequence"/>
</dbReference>
<comment type="caution">
    <text evidence="2">The sequence shown here is derived from an EMBL/GenBank/DDBJ whole genome shotgun (WGS) entry which is preliminary data.</text>
</comment>
<organism evidence="2 3">
    <name type="scientific">Dovyalis caffra</name>
    <dbReference type="NCBI Taxonomy" id="77055"/>
    <lineage>
        <taxon>Eukaryota</taxon>
        <taxon>Viridiplantae</taxon>
        <taxon>Streptophyta</taxon>
        <taxon>Embryophyta</taxon>
        <taxon>Tracheophyta</taxon>
        <taxon>Spermatophyta</taxon>
        <taxon>Magnoliopsida</taxon>
        <taxon>eudicotyledons</taxon>
        <taxon>Gunneridae</taxon>
        <taxon>Pentapetalae</taxon>
        <taxon>rosids</taxon>
        <taxon>fabids</taxon>
        <taxon>Malpighiales</taxon>
        <taxon>Salicaceae</taxon>
        <taxon>Flacourtieae</taxon>
        <taxon>Dovyalis</taxon>
    </lineage>
</organism>
<dbReference type="PANTHER" id="PTHR37197:SF2">
    <property type="entry name" value="F19K23.17 PROTEIN"/>
    <property type="match status" value="1"/>
</dbReference>
<proteinExistence type="predicted"/>
<gene>
    <name evidence="2" type="ORF">DCAF_LOCUS23834</name>
</gene>
<protein>
    <recommendedName>
        <fullName evidence="1">DUF7876 domain-containing protein</fullName>
    </recommendedName>
</protein>
<dbReference type="InterPro" id="IPR057198">
    <property type="entry name" value="DUF7876"/>
</dbReference>
<dbReference type="Pfam" id="PF25286">
    <property type="entry name" value="DUF7876"/>
    <property type="match status" value="1"/>
</dbReference>
<evidence type="ECO:0000313" key="2">
    <source>
        <dbReference type="EMBL" id="CAK7351399.1"/>
    </source>
</evidence>
<evidence type="ECO:0000313" key="3">
    <source>
        <dbReference type="Proteomes" id="UP001314170"/>
    </source>
</evidence>
<accession>A0AAV1SI63</accession>
<feature type="domain" description="DUF7876" evidence="1">
    <location>
        <begin position="201"/>
        <end position="389"/>
    </location>
</feature>